<feature type="compositionally biased region" description="Acidic residues" evidence="1">
    <location>
        <begin position="733"/>
        <end position="752"/>
    </location>
</feature>
<protein>
    <recommendedName>
        <fullName evidence="2">G-patch domain-containing protein</fullName>
    </recommendedName>
</protein>
<feature type="domain" description="G-patch" evidence="2">
    <location>
        <begin position="164"/>
        <end position="184"/>
    </location>
</feature>
<dbReference type="PANTHER" id="PTHR13384">
    <property type="entry name" value="G PATCH DOMAIN-CONTAINING PROTEIN 1"/>
    <property type="match status" value="1"/>
</dbReference>
<evidence type="ECO:0000313" key="4">
    <source>
        <dbReference type="Proteomes" id="UP001212997"/>
    </source>
</evidence>
<feature type="compositionally biased region" description="Basic and acidic residues" evidence="1">
    <location>
        <begin position="92"/>
        <end position="105"/>
    </location>
</feature>
<dbReference type="Pfam" id="PF26093">
    <property type="entry name" value="HTH_TGH"/>
    <property type="match status" value="1"/>
</dbReference>
<feature type="compositionally biased region" description="Basic and acidic residues" evidence="1">
    <location>
        <begin position="602"/>
        <end position="617"/>
    </location>
</feature>
<dbReference type="Pfam" id="PF07713">
    <property type="entry name" value="DUF1604"/>
    <property type="match status" value="1"/>
</dbReference>
<evidence type="ECO:0000256" key="1">
    <source>
        <dbReference type="SAM" id="MobiDB-lite"/>
    </source>
</evidence>
<evidence type="ECO:0000259" key="2">
    <source>
        <dbReference type="PROSITE" id="PS50174"/>
    </source>
</evidence>
<organism evidence="3 4">
    <name type="scientific">Meripilus lineatus</name>
    <dbReference type="NCBI Taxonomy" id="2056292"/>
    <lineage>
        <taxon>Eukaryota</taxon>
        <taxon>Fungi</taxon>
        <taxon>Dikarya</taxon>
        <taxon>Basidiomycota</taxon>
        <taxon>Agaricomycotina</taxon>
        <taxon>Agaricomycetes</taxon>
        <taxon>Polyporales</taxon>
        <taxon>Meripilaceae</taxon>
        <taxon>Meripilus</taxon>
    </lineage>
</organism>
<gene>
    <name evidence="3" type="ORF">NLI96_g4647</name>
</gene>
<dbReference type="GO" id="GO:0006397">
    <property type="term" value="P:mRNA processing"/>
    <property type="evidence" value="ECO:0007669"/>
    <property type="project" value="InterPro"/>
</dbReference>
<dbReference type="GO" id="GO:0003723">
    <property type="term" value="F:RNA binding"/>
    <property type="evidence" value="ECO:0007669"/>
    <property type="project" value="TreeGrafter"/>
</dbReference>
<comment type="caution">
    <text evidence="3">The sequence shown here is derived from an EMBL/GenBank/DDBJ whole genome shotgun (WGS) entry which is preliminary data.</text>
</comment>
<feature type="compositionally biased region" description="Basic and acidic residues" evidence="1">
    <location>
        <begin position="816"/>
        <end position="831"/>
    </location>
</feature>
<sequence length="940" mass="103619">MTSRLKRKLNDLGVDTASTKANENFCLIGTPLPPLEKSKDKGEFVPLWKQEVRDEKGRRRLHGAFTGGFSAGYFNTVGSKEGWAPSTFVSSRSDRAKQKAARPEDFMDEEDLAELRDSKKLVDENEEMDFGGTASELKKRNNDVDEQEDSMASALARSLAPPPQDSSGARILRKMGWRMGHGIGPRLTYAQRRAQDVAYGFPPTAGEPEDDEASKHMYPRRDTPLLLIPKKENAHGLGYKPGMGLMESLGSKGEAAAKGPNISCKKSFNFSNANALRLLSAGFGLGALNDADEDDLDVYDMGHGPRGQSRVVYEDEEDDQRMTIANSRSRRQKAAKSNENVEVPTAHIFRDGRPVLKGFVASIQPVVQDQWFPLPDIPKGWTPNPRHIWELEKNKENLNETEEPRPDPNQAQTHAQWKQTWFNFGRDASAIQNTFRFRISVPKMDQGERLQNIRTSLPTSSPPVPPGPGPTPSTEPPAPSGPHRETGQIHIPHIHPSVAKAALQGFQPFATDPVKQSRYTAFLNYASQASSDPSQIGMGPTPGQTIEEFNKELADYVKSATVFKPLSAAMAGRFRTAVVVEMGPKVVEGLHTPDHASTPEPDESKSLKEEKKEEDPKAAAVRLGMYGPLTREVKPWQPAKLLCKRFGVKDPEVEISADGPPEEAQEDIPVPPEASKSTLAITDGKGDDDEDKQDLQKPRDLANIGLGEDETQGRDTLTYVRPSMDVFKAIFASDDEDSDEEDEGGKDDDEPEAGPSMPVTIATTTTKTEVLSTPAHLSATTSTPSSYVPKENGGATTSTVPEVVDISTFKPTFVPRSDRKTKEKKDKDKEKSKKRKSKSALVSFGDEEEGALEVRIAAPRKEKHKDKDKDGERKKKKRKEKNAEDEDDGMWVEKPPPEVVQTLNHQVPPVVDVQPPPSEETSTGRPAGPPRGRKRAIDFM</sequence>
<dbReference type="Proteomes" id="UP001212997">
    <property type="component" value="Unassembled WGS sequence"/>
</dbReference>
<dbReference type="InterPro" id="IPR000467">
    <property type="entry name" value="G_patch_dom"/>
</dbReference>
<dbReference type="AlphaFoldDB" id="A0AAD5V9T0"/>
<evidence type="ECO:0000313" key="3">
    <source>
        <dbReference type="EMBL" id="KAJ3485872.1"/>
    </source>
</evidence>
<dbReference type="EMBL" id="JANAWD010000139">
    <property type="protein sequence ID" value="KAJ3485872.1"/>
    <property type="molecule type" value="Genomic_DNA"/>
</dbReference>
<reference evidence="3" key="1">
    <citation type="submission" date="2022-07" db="EMBL/GenBank/DDBJ databases">
        <title>Genome Sequence of Physisporinus lineatus.</title>
        <authorList>
            <person name="Buettner E."/>
        </authorList>
    </citation>
    <scope>NUCLEOTIDE SEQUENCE</scope>
    <source>
        <strain evidence="3">VT162</strain>
    </source>
</reference>
<dbReference type="InterPro" id="IPR011666">
    <property type="entry name" value="DUF1604"/>
</dbReference>
<accession>A0AAD5V9T0</accession>
<dbReference type="PROSITE" id="PS50174">
    <property type="entry name" value="G_PATCH"/>
    <property type="match status" value="1"/>
</dbReference>
<feature type="compositionally biased region" description="Pro residues" evidence="1">
    <location>
        <begin position="460"/>
        <end position="480"/>
    </location>
</feature>
<keyword evidence="4" id="KW-1185">Reference proteome</keyword>
<proteinExistence type="predicted"/>
<name>A0AAD5V9T0_9APHY</name>
<feature type="region of interest" description="Disordered" evidence="1">
    <location>
        <begin position="85"/>
        <end position="168"/>
    </location>
</feature>
<dbReference type="GO" id="GO:0005634">
    <property type="term" value="C:nucleus"/>
    <property type="evidence" value="ECO:0007669"/>
    <property type="project" value="TreeGrafter"/>
</dbReference>
<feature type="region of interest" description="Disordered" evidence="1">
    <location>
        <begin position="589"/>
        <end position="619"/>
    </location>
</feature>
<dbReference type="PANTHER" id="PTHR13384:SF19">
    <property type="entry name" value="G PATCH DOMAIN-CONTAINING PROTEIN 1"/>
    <property type="match status" value="1"/>
</dbReference>
<feature type="region of interest" description="Disordered" evidence="1">
    <location>
        <begin position="454"/>
        <end position="488"/>
    </location>
</feature>
<feature type="compositionally biased region" description="Basic and acidic residues" evidence="1">
    <location>
        <begin position="113"/>
        <end position="123"/>
    </location>
</feature>
<feature type="region of interest" description="Disordered" evidence="1">
    <location>
        <begin position="653"/>
        <end position="940"/>
    </location>
</feature>
<feature type="region of interest" description="Disordered" evidence="1">
    <location>
        <begin position="314"/>
        <end position="339"/>
    </location>
</feature>